<dbReference type="EMBL" id="HBIZ01013875">
    <property type="protein sequence ID" value="CAE0755856.1"/>
    <property type="molecule type" value="Transcribed_RNA"/>
</dbReference>
<name>A0A7S4B6Q8_CHRCT</name>
<proteinExistence type="predicted"/>
<feature type="compositionally biased region" description="Low complexity" evidence="1">
    <location>
        <begin position="98"/>
        <end position="108"/>
    </location>
</feature>
<reference evidence="2" key="1">
    <citation type="submission" date="2021-01" db="EMBL/GenBank/DDBJ databases">
        <authorList>
            <person name="Corre E."/>
            <person name="Pelletier E."/>
            <person name="Niang G."/>
            <person name="Scheremetjew M."/>
            <person name="Finn R."/>
            <person name="Kale V."/>
            <person name="Holt S."/>
            <person name="Cochrane G."/>
            <person name="Meng A."/>
            <person name="Brown T."/>
            <person name="Cohen L."/>
        </authorList>
    </citation>
    <scope>NUCLEOTIDE SEQUENCE</scope>
    <source>
        <strain evidence="2">CCMP645</strain>
    </source>
</reference>
<feature type="compositionally biased region" description="Low complexity" evidence="1">
    <location>
        <begin position="12"/>
        <end position="44"/>
    </location>
</feature>
<evidence type="ECO:0000313" key="2">
    <source>
        <dbReference type="EMBL" id="CAE0755856.1"/>
    </source>
</evidence>
<gene>
    <name evidence="2" type="ORF">PCAR00345_LOCUS8444</name>
</gene>
<dbReference type="AlphaFoldDB" id="A0A7S4B6Q8"/>
<evidence type="ECO:0000256" key="1">
    <source>
        <dbReference type="SAM" id="MobiDB-lite"/>
    </source>
</evidence>
<feature type="region of interest" description="Disordered" evidence="1">
    <location>
        <begin position="85"/>
        <end position="119"/>
    </location>
</feature>
<organism evidence="2">
    <name type="scientific">Chrysotila carterae</name>
    <name type="common">Marine alga</name>
    <name type="synonym">Syracosphaera carterae</name>
    <dbReference type="NCBI Taxonomy" id="13221"/>
    <lineage>
        <taxon>Eukaryota</taxon>
        <taxon>Haptista</taxon>
        <taxon>Haptophyta</taxon>
        <taxon>Prymnesiophyceae</taxon>
        <taxon>Isochrysidales</taxon>
        <taxon>Isochrysidaceae</taxon>
        <taxon>Chrysotila</taxon>
    </lineage>
</organism>
<feature type="region of interest" description="Disordered" evidence="1">
    <location>
        <begin position="1"/>
        <end position="44"/>
    </location>
</feature>
<accession>A0A7S4B6Q8</accession>
<sequence>MSSHAAPGRSDIGGSTASSGGIGSATEGASSESGHSPHPSGHVGAQLSKSLLETSSGGGVCSPCWKSITPVGEPMALVKLPFPDDKQYSKDELGGGATTSLSGTNGLLPVKPGTKSSSSSSLLLRLTHRRATQACFLTPFPPKRGLSAQFWHRPQSRPLHATHLPQR</sequence>
<protein>
    <submittedName>
        <fullName evidence="2">Uncharacterized protein</fullName>
    </submittedName>
</protein>